<feature type="transmembrane region" description="Helical" evidence="4">
    <location>
        <begin position="283"/>
        <end position="300"/>
    </location>
</feature>
<feature type="transmembrane region" description="Helical" evidence="4">
    <location>
        <begin position="589"/>
        <end position="610"/>
    </location>
</feature>
<dbReference type="InterPro" id="IPR036296">
    <property type="entry name" value="SKP1-like_dim_sf"/>
</dbReference>
<feature type="transmembrane region" description="Helical" evidence="4">
    <location>
        <begin position="357"/>
        <end position="381"/>
    </location>
</feature>
<evidence type="ECO:0000256" key="3">
    <source>
        <dbReference type="SAM" id="MobiDB-lite"/>
    </source>
</evidence>
<dbReference type="InterPro" id="IPR001232">
    <property type="entry name" value="SKP1-like"/>
</dbReference>
<keyword evidence="2" id="KW-0833">Ubl conjugation pathway</keyword>
<accession>A0AA39HW57</accession>
<protein>
    <recommendedName>
        <fullName evidence="5">SKP1 component POZ domain-containing protein</fullName>
    </recommendedName>
</protein>
<proteinExistence type="inferred from homology"/>
<dbReference type="InterPro" id="IPR011333">
    <property type="entry name" value="SKP1/BTB/POZ_sf"/>
</dbReference>
<keyword evidence="4" id="KW-1133">Transmembrane helix</keyword>
<feature type="transmembrane region" description="Helical" evidence="4">
    <location>
        <begin position="402"/>
        <end position="426"/>
    </location>
</feature>
<comment type="similarity">
    <text evidence="1">Belongs to the SKP1 family.</text>
</comment>
<gene>
    <name evidence="6" type="ORF">QR680_006216</name>
</gene>
<dbReference type="InterPro" id="IPR016897">
    <property type="entry name" value="SKP1"/>
</dbReference>
<organism evidence="6 7">
    <name type="scientific">Steinernema hermaphroditum</name>
    <dbReference type="NCBI Taxonomy" id="289476"/>
    <lineage>
        <taxon>Eukaryota</taxon>
        <taxon>Metazoa</taxon>
        <taxon>Ecdysozoa</taxon>
        <taxon>Nematoda</taxon>
        <taxon>Chromadorea</taxon>
        <taxon>Rhabditida</taxon>
        <taxon>Tylenchina</taxon>
        <taxon>Panagrolaimomorpha</taxon>
        <taxon>Strongyloidoidea</taxon>
        <taxon>Steinernematidae</taxon>
        <taxon>Steinernema</taxon>
    </lineage>
</organism>
<evidence type="ECO:0000256" key="2">
    <source>
        <dbReference type="ARBA" id="ARBA00022786"/>
    </source>
</evidence>
<feature type="transmembrane region" description="Helical" evidence="4">
    <location>
        <begin position="672"/>
        <end position="697"/>
    </location>
</feature>
<dbReference type="SUPFAM" id="SSF54695">
    <property type="entry name" value="POZ domain"/>
    <property type="match status" value="1"/>
</dbReference>
<feature type="compositionally biased region" description="Basic and acidic residues" evidence="3">
    <location>
        <begin position="154"/>
        <end position="174"/>
    </location>
</feature>
<feature type="transmembrane region" description="Helical" evidence="4">
    <location>
        <begin position="557"/>
        <end position="577"/>
    </location>
</feature>
<feature type="transmembrane region" description="Helical" evidence="4">
    <location>
        <begin position="475"/>
        <end position="495"/>
    </location>
</feature>
<sequence length="805" mass="92574">MASETVKLASSDGKEFEVQKKDFQKANLLKTMMADLGFDEDALPEEAIPMPSVNADALETIVDWLRMHEEEEPRSEDDRQIYRFNRNVSKEDTELLDKQFPRSKLAAVINAAYYLEMPDLIDTLVKYTANNLEGKTAEEMSQWLEIPLKKNERKNAADDHGADEGESSEKREQNWRTTLCSESNERRRSASSKYSILYIIFDMAGYSRLVHILTDIDVVLQYPVLVLTRLFVTNIAFQSFMSTLLYVAQKIFFENPRGPRKIFDGLAGIVRGMYIFFRASTLNGYLYFSTLTVFLSYIGYGKPTLFAKLTEYRTVVVLFLVGYVWTIVNVCLELPRILFSDFMLIFPGNTYFTIPMWLHFALSAILYSFTIALYITTITQIQSIRRVLKTTKSTSSLRRHWFALKSILIYCTPPNVFIAVALAGFACDSYTETRGLFMPQNWKSEEDMKQWTEQHDVCSDIRVWSQTSTNTVNDYLTYPLFAICALTLFLSIFVVPPSLSRIYCTNMAIPGFLSTLIYICANIFRTGLFDEWPERHSVAEKIRDFHRFLRAFSQSEYIYFSTLTVILAYIGYAKPFVYKRIMDNKTVILLFLVGYVWSAVTIVFVVPRVFAVHFLEIMQEDANFVPSQLVTIGMCVILYAVMLVFYVLTILKIRAHRISLTRASSNSIRKRWNVLISVLIYCTPPNIFIGLALAGFICDASIEIQDLWNLDNWPSEEAFDKWLATGDNCSNIRVLSQASTNIRLFVTSFTALIAFREYRKAIQNSLVILWNFVVCMRIVPKFITKNLRISKAVFVTKITAMSSNA</sequence>
<feature type="domain" description="SKP1 component POZ" evidence="5">
    <location>
        <begin position="5"/>
        <end position="69"/>
    </location>
</feature>
<evidence type="ECO:0000313" key="6">
    <source>
        <dbReference type="EMBL" id="KAK0412454.1"/>
    </source>
</evidence>
<dbReference type="SUPFAM" id="SSF81382">
    <property type="entry name" value="Skp1 dimerisation domain-like"/>
    <property type="match status" value="1"/>
</dbReference>
<dbReference type="GO" id="GO:0006511">
    <property type="term" value="P:ubiquitin-dependent protein catabolic process"/>
    <property type="evidence" value="ECO:0007669"/>
    <property type="project" value="InterPro"/>
</dbReference>
<dbReference type="SMART" id="SM00512">
    <property type="entry name" value="Skp1"/>
    <property type="match status" value="1"/>
</dbReference>
<dbReference type="AlphaFoldDB" id="A0AA39HW57"/>
<keyword evidence="4" id="KW-0812">Transmembrane</keyword>
<dbReference type="Pfam" id="PF03931">
    <property type="entry name" value="Skp1_POZ"/>
    <property type="match status" value="1"/>
</dbReference>
<dbReference type="PANTHER" id="PTHR11165">
    <property type="entry name" value="SKP1"/>
    <property type="match status" value="1"/>
</dbReference>
<comment type="caution">
    <text evidence="6">The sequence shown here is derived from an EMBL/GenBank/DDBJ whole genome shotgun (WGS) entry which is preliminary data.</text>
</comment>
<feature type="transmembrane region" description="Helical" evidence="4">
    <location>
        <begin position="630"/>
        <end position="651"/>
    </location>
</feature>
<feature type="transmembrane region" description="Helical" evidence="4">
    <location>
        <begin position="507"/>
        <end position="524"/>
    </location>
</feature>
<evidence type="ECO:0000256" key="4">
    <source>
        <dbReference type="SAM" id="Phobius"/>
    </source>
</evidence>
<reference evidence="6" key="1">
    <citation type="submission" date="2023-06" db="EMBL/GenBank/DDBJ databases">
        <title>Genomic analysis of the entomopathogenic nematode Steinernema hermaphroditum.</title>
        <authorList>
            <person name="Schwarz E.M."/>
            <person name="Heppert J.K."/>
            <person name="Baniya A."/>
            <person name="Schwartz H.T."/>
            <person name="Tan C.-H."/>
            <person name="Antoshechkin I."/>
            <person name="Sternberg P.W."/>
            <person name="Goodrich-Blair H."/>
            <person name="Dillman A.R."/>
        </authorList>
    </citation>
    <scope>NUCLEOTIDE SEQUENCE</scope>
    <source>
        <strain evidence="6">PS9179</strain>
        <tissue evidence="6">Whole animal</tissue>
    </source>
</reference>
<feature type="transmembrane region" description="Helical" evidence="4">
    <location>
        <begin position="312"/>
        <end position="337"/>
    </location>
</feature>
<keyword evidence="4" id="KW-0472">Membrane</keyword>
<name>A0AA39HW57_9BILA</name>
<dbReference type="Proteomes" id="UP001175271">
    <property type="component" value="Unassembled WGS sequence"/>
</dbReference>
<keyword evidence="7" id="KW-1185">Reference proteome</keyword>
<dbReference type="InterPro" id="IPR016073">
    <property type="entry name" value="Skp1_comp_POZ"/>
</dbReference>
<feature type="region of interest" description="Disordered" evidence="3">
    <location>
        <begin position="154"/>
        <end position="182"/>
    </location>
</feature>
<evidence type="ECO:0000256" key="1">
    <source>
        <dbReference type="ARBA" id="ARBA00009993"/>
    </source>
</evidence>
<evidence type="ECO:0000259" key="5">
    <source>
        <dbReference type="Pfam" id="PF03931"/>
    </source>
</evidence>
<dbReference type="EMBL" id="JAUCMV010000003">
    <property type="protein sequence ID" value="KAK0412454.1"/>
    <property type="molecule type" value="Genomic_DNA"/>
</dbReference>
<evidence type="ECO:0000313" key="7">
    <source>
        <dbReference type="Proteomes" id="UP001175271"/>
    </source>
</evidence>
<dbReference type="Gene3D" id="3.30.710.10">
    <property type="entry name" value="Potassium Channel Kv1.1, Chain A"/>
    <property type="match status" value="1"/>
</dbReference>